<name>A0A125QR70_9BACI</name>
<proteinExistence type="predicted"/>
<gene>
    <name evidence="2" type="ORF">AS888_09745</name>
</gene>
<protein>
    <submittedName>
        <fullName evidence="2">XRE family transcriptional regulator</fullName>
    </submittedName>
</protein>
<comment type="caution">
    <text evidence="2">The sequence shown here is derived from an EMBL/GenBank/DDBJ whole genome shotgun (WGS) entry which is preliminary data.</text>
</comment>
<sequence>MFRFGKGKHRSKVGKLIDKHGYSQEEFVSASGISRNTISRICSDPKYVPSAGVLKKMMKAIRSLDPHAKSDDYFDI</sequence>
<evidence type="ECO:0000313" key="2">
    <source>
        <dbReference type="EMBL" id="KWW12630.1"/>
    </source>
</evidence>
<dbReference type="InterPro" id="IPR010982">
    <property type="entry name" value="Lambda_DNA-bd_dom_sf"/>
</dbReference>
<dbReference type="Pfam" id="PF01381">
    <property type="entry name" value="HTH_3"/>
    <property type="match status" value="1"/>
</dbReference>
<dbReference type="AlphaFoldDB" id="A0A125QR70"/>
<dbReference type="Proteomes" id="UP000064189">
    <property type="component" value="Unassembled WGS sequence"/>
</dbReference>
<dbReference type="Gene3D" id="1.10.260.40">
    <property type="entry name" value="lambda repressor-like DNA-binding domains"/>
    <property type="match status" value="1"/>
</dbReference>
<dbReference type="PROSITE" id="PS50943">
    <property type="entry name" value="HTH_CROC1"/>
    <property type="match status" value="1"/>
</dbReference>
<feature type="domain" description="HTH cro/C1-type" evidence="1">
    <location>
        <begin position="19"/>
        <end position="67"/>
    </location>
</feature>
<evidence type="ECO:0000259" key="1">
    <source>
        <dbReference type="PROSITE" id="PS50943"/>
    </source>
</evidence>
<reference evidence="2 3" key="1">
    <citation type="submission" date="2015-11" db="EMBL/GenBank/DDBJ databases">
        <title>Genome Sequence of Bacillus simplex strain VanAntwerpen2.</title>
        <authorList>
            <person name="Couger M.B."/>
        </authorList>
    </citation>
    <scope>NUCLEOTIDE SEQUENCE [LARGE SCALE GENOMIC DNA]</scope>
    <source>
        <strain evidence="2 3">VanAntwerpen02</strain>
    </source>
</reference>
<accession>A0A125QR70</accession>
<keyword evidence="3" id="KW-1185">Reference proteome</keyword>
<dbReference type="CDD" id="cd00093">
    <property type="entry name" value="HTH_XRE"/>
    <property type="match status" value="1"/>
</dbReference>
<dbReference type="SUPFAM" id="SSF47413">
    <property type="entry name" value="lambda repressor-like DNA-binding domains"/>
    <property type="match status" value="1"/>
</dbReference>
<evidence type="ECO:0000313" key="3">
    <source>
        <dbReference type="Proteomes" id="UP000064189"/>
    </source>
</evidence>
<dbReference type="EMBL" id="LNNH01000046">
    <property type="protein sequence ID" value="KWW12630.1"/>
    <property type="molecule type" value="Genomic_DNA"/>
</dbReference>
<dbReference type="RefSeq" id="WP_061143952.1">
    <property type="nucleotide sequence ID" value="NZ_LNNH01000046.1"/>
</dbReference>
<dbReference type="SMART" id="SM00530">
    <property type="entry name" value="HTH_XRE"/>
    <property type="match status" value="1"/>
</dbReference>
<dbReference type="GO" id="GO:0003677">
    <property type="term" value="F:DNA binding"/>
    <property type="evidence" value="ECO:0007669"/>
    <property type="project" value="InterPro"/>
</dbReference>
<organism evidence="2 3">
    <name type="scientific">Peribacillus simplex</name>
    <dbReference type="NCBI Taxonomy" id="1478"/>
    <lineage>
        <taxon>Bacteria</taxon>
        <taxon>Bacillati</taxon>
        <taxon>Bacillota</taxon>
        <taxon>Bacilli</taxon>
        <taxon>Bacillales</taxon>
        <taxon>Bacillaceae</taxon>
        <taxon>Peribacillus</taxon>
    </lineage>
</organism>
<dbReference type="InterPro" id="IPR001387">
    <property type="entry name" value="Cro/C1-type_HTH"/>
</dbReference>